<feature type="compositionally biased region" description="Polar residues" evidence="4">
    <location>
        <begin position="638"/>
        <end position="654"/>
    </location>
</feature>
<evidence type="ECO:0000256" key="2">
    <source>
        <dbReference type="ARBA" id="ARBA00022553"/>
    </source>
</evidence>
<dbReference type="SMART" id="SM00252">
    <property type="entry name" value="SH2"/>
    <property type="match status" value="1"/>
</dbReference>
<dbReference type="VEuPathDB" id="VectorBase:ASTEI00792"/>
<dbReference type="PANTHER" id="PTHR10872:SF2">
    <property type="entry name" value="LNK, ISOFORM D"/>
    <property type="match status" value="1"/>
</dbReference>
<dbReference type="SMART" id="SM00233">
    <property type="entry name" value="PH"/>
    <property type="match status" value="1"/>
</dbReference>
<feature type="region of interest" description="Disordered" evidence="4">
    <location>
        <begin position="168"/>
        <end position="200"/>
    </location>
</feature>
<dbReference type="VEuPathDB" id="VectorBase:ASTEI20_045236"/>
<feature type="compositionally biased region" description="Low complexity" evidence="4">
    <location>
        <begin position="613"/>
        <end position="637"/>
    </location>
</feature>
<dbReference type="CDD" id="cd10346">
    <property type="entry name" value="SH2_SH2B_family"/>
    <property type="match status" value="1"/>
</dbReference>
<dbReference type="InterPro" id="IPR000980">
    <property type="entry name" value="SH2"/>
</dbReference>
<evidence type="ECO:0000313" key="6">
    <source>
        <dbReference type="Proteomes" id="UP000076408"/>
    </source>
</evidence>
<feature type="compositionally biased region" description="Gly residues" evidence="4">
    <location>
        <begin position="35"/>
        <end position="46"/>
    </location>
</feature>
<name>A0A182XX56_ANOST</name>
<dbReference type="Pfam" id="PF08916">
    <property type="entry name" value="Phe_ZIP"/>
    <property type="match status" value="1"/>
</dbReference>
<keyword evidence="6" id="KW-1185">Reference proteome</keyword>
<dbReference type="Pfam" id="PF00017">
    <property type="entry name" value="SH2"/>
    <property type="match status" value="1"/>
</dbReference>
<feature type="compositionally biased region" description="Low complexity" evidence="4">
    <location>
        <begin position="686"/>
        <end position="696"/>
    </location>
</feature>
<feature type="region of interest" description="Disordered" evidence="4">
    <location>
        <begin position="413"/>
        <end position="483"/>
    </location>
</feature>
<keyword evidence="3" id="KW-0727">SH2 domain</keyword>
<dbReference type="SUPFAM" id="SSF50729">
    <property type="entry name" value="PH domain-like"/>
    <property type="match status" value="1"/>
</dbReference>
<feature type="region of interest" description="Disordered" evidence="4">
    <location>
        <begin position="1"/>
        <end position="48"/>
    </location>
</feature>
<dbReference type="Proteomes" id="UP000076408">
    <property type="component" value="Unassembled WGS sequence"/>
</dbReference>
<keyword evidence="2" id="KW-0597">Phosphoprotein</keyword>
<dbReference type="InterPro" id="IPR036290">
    <property type="entry name" value="Phe_ZIP_sf"/>
</dbReference>
<accession>A0A182XX56</accession>
<dbReference type="OMA" id="YCMRSTQ"/>
<dbReference type="PROSITE" id="PS50001">
    <property type="entry name" value="SH2"/>
    <property type="match status" value="1"/>
</dbReference>
<evidence type="ECO:0000256" key="4">
    <source>
        <dbReference type="SAM" id="MobiDB-lite"/>
    </source>
</evidence>
<dbReference type="InterPro" id="IPR035057">
    <property type="entry name" value="SH2B1_SH2"/>
</dbReference>
<dbReference type="PROSITE" id="PS50003">
    <property type="entry name" value="PH_DOMAIN"/>
    <property type="match status" value="1"/>
</dbReference>
<evidence type="ECO:0008006" key="7">
    <source>
        <dbReference type="Google" id="ProtNLM"/>
    </source>
</evidence>
<dbReference type="InterPro" id="IPR036860">
    <property type="entry name" value="SH2_dom_sf"/>
</dbReference>
<feature type="compositionally biased region" description="Polar residues" evidence="4">
    <location>
        <begin position="697"/>
        <end position="706"/>
    </location>
</feature>
<dbReference type="Gene3D" id="6.10.140.110">
    <property type="match status" value="1"/>
</dbReference>
<proteinExistence type="inferred from homology"/>
<feature type="compositionally biased region" description="Low complexity" evidence="4">
    <location>
        <begin position="438"/>
        <end position="464"/>
    </location>
</feature>
<feature type="compositionally biased region" description="Low complexity" evidence="4">
    <location>
        <begin position="743"/>
        <end position="767"/>
    </location>
</feature>
<dbReference type="EnsemblMetazoa" id="ASTEI00792-RA">
    <property type="protein sequence ID" value="ASTEI00792-PA"/>
    <property type="gene ID" value="ASTEI00792"/>
</dbReference>
<feature type="region of interest" description="Disordered" evidence="4">
    <location>
        <begin position="734"/>
        <end position="801"/>
    </location>
</feature>
<dbReference type="FunFam" id="2.30.29.30:FF:000354">
    <property type="entry name" value="Lnk, isoform D"/>
    <property type="match status" value="1"/>
</dbReference>
<dbReference type="GO" id="GO:0035556">
    <property type="term" value="P:intracellular signal transduction"/>
    <property type="evidence" value="ECO:0007669"/>
    <property type="project" value="TreeGrafter"/>
</dbReference>
<dbReference type="STRING" id="30069.A0A182XX56"/>
<reference evidence="5" key="2">
    <citation type="submission" date="2020-05" db="UniProtKB">
        <authorList>
            <consortium name="EnsemblMetazoa"/>
        </authorList>
    </citation>
    <scope>IDENTIFICATION</scope>
    <source>
        <strain evidence="5">Indian</strain>
    </source>
</reference>
<dbReference type="SUPFAM" id="SSF109805">
    <property type="entry name" value="Phenylalanine zipper"/>
    <property type="match status" value="1"/>
</dbReference>
<dbReference type="InterPro" id="IPR015012">
    <property type="entry name" value="Phe_ZIP"/>
</dbReference>
<dbReference type="GO" id="GO:0005886">
    <property type="term" value="C:plasma membrane"/>
    <property type="evidence" value="ECO:0007669"/>
    <property type="project" value="TreeGrafter"/>
</dbReference>
<feature type="compositionally biased region" description="Low complexity" evidence="4">
    <location>
        <begin position="19"/>
        <end position="34"/>
    </location>
</feature>
<dbReference type="CDD" id="cd01231">
    <property type="entry name" value="PH_SH2B_family"/>
    <property type="match status" value="1"/>
</dbReference>
<evidence type="ECO:0000256" key="3">
    <source>
        <dbReference type="ARBA" id="ARBA00022999"/>
    </source>
</evidence>
<comment type="similarity">
    <text evidence="1">Belongs to the SH2B adapter family.</text>
</comment>
<sequence length="801" mass="86225">MMANLTDGGDQSFCNVTVPQQPQQQQQQHQISNVGGVGGVGGGGASGNVSHAGNALHVGGMGGAGGGVGEGEGESVLGSGATTTASSMALMGSMTPTASTTTLTATPTVGTWTEFCERHARAAAADFARACVNYVTNNLPEVARHTISHRDFMRRFVHCFESRFEDEFQRRKAQPKTGNGSATVPEESDYSEDTDSPKTNHKPFFRRLSFKGLRKGKVIHAFFHKQHSDEVELSERRASKTKLAKIVVECRKEGNVNYLSPENLDQPGSQKWEKCKLVLVKTVSGYMLEFYSPPKSQKPRSGVFCFMITEARETTALEMPDHENTFVLKAGTNMEYVIEARDTDDMRSWLATIRYCMRSTQTTSEPSDSTATDLITSLSTSMSHGGTGIPATLAASALATDVNNLSLNQSLTGATTGGTTGPSTVGASNALPAGNAGGTVNANSSNSTTNNNNNSSSLATGASAPELPPRRPDDRISSSSNFELTENDLDLSHEHDTDLTAMMREYPWFHGTLPRFEAAQLVLREGISSHGVFLVRQSETRKGEFVLTFNFQGKAKHLRMTLNDLGQCRVQHLWFPSITEMLEHFRQHPIPLESGGTADVTLTGYVLTPQHQQFTQAQQQSQQHQQHHQQQQQQHQQTGLQAGPQTATSNNYSTTLIGSSSANSSNANAVATNVSSNAASAASGTAAAGSATGNSNPQTSPRHPTQAITLNGSVRIKTCDLELSLQTVPVEQMNSHLHHSHHQQQQQQQQQHQQQQMHLHSSSQQPGPSGGMGQGTAASGSQQTGTGDDVQRAVDNQYSYV</sequence>
<feature type="region of interest" description="Disordered" evidence="4">
    <location>
        <begin position="686"/>
        <end position="706"/>
    </location>
</feature>
<protein>
    <recommendedName>
        <fullName evidence="7">SH2 domain-containing protein</fullName>
    </recommendedName>
</protein>
<dbReference type="FunFam" id="3.30.505.10:FF:000008">
    <property type="entry name" value="SH2B adapter protein 1 isoform 2"/>
    <property type="match status" value="1"/>
</dbReference>
<dbReference type="AlphaFoldDB" id="A0A182XX56"/>
<dbReference type="Pfam" id="PF00169">
    <property type="entry name" value="PH"/>
    <property type="match status" value="1"/>
</dbReference>
<dbReference type="VEuPathDB" id="VectorBase:ASTE009372"/>
<dbReference type="Gene3D" id="3.30.505.10">
    <property type="entry name" value="SH2 domain"/>
    <property type="match status" value="1"/>
</dbReference>
<dbReference type="PRINTS" id="PR00401">
    <property type="entry name" value="SH2DOMAIN"/>
</dbReference>
<evidence type="ECO:0000313" key="5">
    <source>
        <dbReference type="EnsemblMetazoa" id="ASTEI00792-PA"/>
    </source>
</evidence>
<dbReference type="Gene3D" id="2.30.29.30">
    <property type="entry name" value="Pleckstrin-homology domain (PH domain)/Phosphotyrosine-binding domain (PTB)"/>
    <property type="match status" value="1"/>
</dbReference>
<dbReference type="PANTHER" id="PTHR10872">
    <property type="entry name" value="SH2B ADAPTER PROTEIN"/>
    <property type="match status" value="1"/>
</dbReference>
<dbReference type="SUPFAM" id="SSF55550">
    <property type="entry name" value="SH2 domain"/>
    <property type="match status" value="1"/>
</dbReference>
<dbReference type="InterPro" id="IPR001849">
    <property type="entry name" value="PH_domain"/>
</dbReference>
<evidence type="ECO:0000256" key="1">
    <source>
        <dbReference type="ARBA" id="ARBA00010220"/>
    </source>
</evidence>
<dbReference type="GO" id="GO:0005068">
    <property type="term" value="F:transmembrane receptor protein tyrosine kinase adaptor activity"/>
    <property type="evidence" value="ECO:0007669"/>
    <property type="project" value="TreeGrafter"/>
</dbReference>
<feature type="region of interest" description="Disordered" evidence="4">
    <location>
        <begin position="613"/>
        <end position="654"/>
    </location>
</feature>
<dbReference type="InterPro" id="IPR011993">
    <property type="entry name" value="PH-like_dom_sf"/>
</dbReference>
<dbReference type="InterPro" id="IPR030523">
    <property type="entry name" value="SH2B"/>
</dbReference>
<organism evidence="5 6">
    <name type="scientific">Anopheles stephensi</name>
    <name type="common">Indo-Pakistan malaria mosquito</name>
    <dbReference type="NCBI Taxonomy" id="30069"/>
    <lineage>
        <taxon>Eukaryota</taxon>
        <taxon>Metazoa</taxon>
        <taxon>Ecdysozoa</taxon>
        <taxon>Arthropoda</taxon>
        <taxon>Hexapoda</taxon>
        <taxon>Insecta</taxon>
        <taxon>Pterygota</taxon>
        <taxon>Neoptera</taxon>
        <taxon>Endopterygota</taxon>
        <taxon>Diptera</taxon>
        <taxon>Nematocera</taxon>
        <taxon>Culicoidea</taxon>
        <taxon>Culicidae</taxon>
        <taxon>Anophelinae</taxon>
        <taxon>Anopheles</taxon>
    </lineage>
</organism>
<feature type="compositionally biased region" description="Polar residues" evidence="4">
    <location>
        <begin position="776"/>
        <end position="786"/>
    </location>
</feature>
<reference evidence="6" key="1">
    <citation type="journal article" date="2014" name="Genome Biol.">
        <title>Genome analysis of a major urban malaria vector mosquito, Anopheles stephensi.</title>
        <authorList>
            <person name="Jiang X."/>
            <person name="Peery A."/>
            <person name="Hall A.B."/>
            <person name="Sharma A."/>
            <person name="Chen X.G."/>
            <person name="Waterhouse R.M."/>
            <person name="Komissarov A."/>
            <person name="Riehle M.M."/>
            <person name="Shouche Y."/>
            <person name="Sharakhova M.V."/>
            <person name="Lawson D."/>
            <person name="Pakpour N."/>
            <person name="Arensburger P."/>
            <person name="Davidson V.L."/>
            <person name="Eiglmeier K."/>
            <person name="Emrich S."/>
            <person name="George P."/>
            <person name="Kennedy R.C."/>
            <person name="Mane S.P."/>
            <person name="Maslen G."/>
            <person name="Oringanje C."/>
            <person name="Qi Y."/>
            <person name="Settlage R."/>
            <person name="Tojo M."/>
            <person name="Tubio J.M."/>
            <person name="Unger M.F."/>
            <person name="Wang B."/>
            <person name="Vernick K.D."/>
            <person name="Ribeiro J.M."/>
            <person name="James A.A."/>
            <person name="Michel K."/>
            <person name="Riehle M.A."/>
            <person name="Luckhart S."/>
            <person name="Sharakhov I.V."/>
            <person name="Tu Z."/>
        </authorList>
    </citation>
    <scope>NUCLEOTIDE SEQUENCE [LARGE SCALE GENOMIC DNA]</scope>
    <source>
        <strain evidence="6">Indian</strain>
    </source>
</reference>